<comment type="pathway">
    <text evidence="2 5">Protein modification; protein ubiquitination.</text>
</comment>
<comment type="catalytic activity">
    <reaction evidence="1 5">
        <text>S-ubiquitinyl-[E2 ubiquitin-conjugating enzyme]-L-cysteine + [acceptor protein]-L-lysine = [E2 ubiquitin-conjugating enzyme]-L-cysteine + N(6)-ubiquitinyl-[acceptor protein]-L-lysine.</text>
        <dbReference type="EC" id="2.3.2.27"/>
    </reaction>
</comment>
<dbReference type="InterPro" id="IPR013083">
    <property type="entry name" value="Znf_RING/FYVE/PHD"/>
</dbReference>
<name>A0AAV8SQN7_9ROSI</name>
<comment type="caution">
    <text evidence="7">The sequence shown here is derived from an EMBL/GenBank/DDBJ whole genome shotgun (WGS) entry which is preliminary data.</text>
</comment>
<dbReference type="PROSITE" id="PS51698">
    <property type="entry name" value="U_BOX"/>
    <property type="match status" value="1"/>
</dbReference>
<dbReference type="GO" id="GO:0016567">
    <property type="term" value="P:protein ubiquitination"/>
    <property type="evidence" value="ECO:0007669"/>
    <property type="project" value="UniProtKB-UniRule"/>
</dbReference>
<accession>A0AAV8SQN7</accession>
<dbReference type="SUPFAM" id="SSF57850">
    <property type="entry name" value="RING/U-box"/>
    <property type="match status" value="1"/>
</dbReference>
<evidence type="ECO:0000259" key="6">
    <source>
        <dbReference type="PROSITE" id="PS51698"/>
    </source>
</evidence>
<dbReference type="AlphaFoldDB" id="A0AAV8SQN7"/>
<dbReference type="Pfam" id="PF25598">
    <property type="entry name" value="ARM_PUB"/>
    <property type="match status" value="1"/>
</dbReference>
<evidence type="ECO:0000313" key="7">
    <source>
        <dbReference type="EMBL" id="KAJ8754587.1"/>
    </source>
</evidence>
<dbReference type="SUPFAM" id="SSF48371">
    <property type="entry name" value="ARM repeat"/>
    <property type="match status" value="1"/>
</dbReference>
<dbReference type="InterPro" id="IPR011989">
    <property type="entry name" value="ARM-like"/>
</dbReference>
<dbReference type="GO" id="GO:0006952">
    <property type="term" value="P:defense response"/>
    <property type="evidence" value="ECO:0007669"/>
    <property type="project" value="UniProtKB-ARBA"/>
</dbReference>
<dbReference type="EMBL" id="JAIWQS010000009">
    <property type="protein sequence ID" value="KAJ8754587.1"/>
    <property type="molecule type" value="Genomic_DNA"/>
</dbReference>
<dbReference type="InterPro" id="IPR058678">
    <property type="entry name" value="ARM_PUB"/>
</dbReference>
<dbReference type="Gene3D" id="1.25.10.10">
    <property type="entry name" value="Leucine-rich Repeat Variant"/>
    <property type="match status" value="1"/>
</dbReference>
<organism evidence="7 8">
    <name type="scientific">Erythroxylum novogranatense</name>
    <dbReference type="NCBI Taxonomy" id="1862640"/>
    <lineage>
        <taxon>Eukaryota</taxon>
        <taxon>Viridiplantae</taxon>
        <taxon>Streptophyta</taxon>
        <taxon>Embryophyta</taxon>
        <taxon>Tracheophyta</taxon>
        <taxon>Spermatophyta</taxon>
        <taxon>Magnoliopsida</taxon>
        <taxon>eudicotyledons</taxon>
        <taxon>Gunneridae</taxon>
        <taxon>Pentapetalae</taxon>
        <taxon>rosids</taxon>
        <taxon>fabids</taxon>
        <taxon>Malpighiales</taxon>
        <taxon>Erythroxylaceae</taxon>
        <taxon>Erythroxylum</taxon>
    </lineage>
</organism>
<dbReference type="PANTHER" id="PTHR22849:SF24">
    <property type="entry name" value="E3 UBIQUITIN-PROTEIN LIGASE PUB24"/>
    <property type="match status" value="1"/>
</dbReference>
<dbReference type="CDD" id="cd16664">
    <property type="entry name" value="RING-Ubox_PUB"/>
    <property type="match status" value="1"/>
</dbReference>
<comment type="function">
    <text evidence="5">Functions as an E3 ubiquitin ligase.</text>
</comment>
<keyword evidence="3 5" id="KW-0808">Transferase</keyword>
<dbReference type="InterPro" id="IPR045210">
    <property type="entry name" value="RING-Ubox_PUB"/>
</dbReference>
<dbReference type="Gene3D" id="3.30.40.10">
    <property type="entry name" value="Zinc/RING finger domain, C3HC4 (zinc finger)"/>
    <property type="match status" value="1"/>
</dbReference>
<dbReference type="EC" id="2.3.2.27" evidence="5"/>
<reference evidence="7 8" key="1">
    <citation type="submission" date="2021-09" db="EMBL/GenBank/DDBJ databases">
        <title>Genomic insights and catalytic innovation underlie evolution of tropane alkaloids biosynthesis.</title>
        <authorList>
            <person name="Wang Y.-J."/>
            <person name="Tian T."/>
            <person name="Huang J.-P."/>
            <person name="Huang S.-X."/>
        </authorList>
    </citation>
    <scope>NUCLEOTIDE SEQUENCE [LARGE SCALE GENOMIC DNA]</scope>
    <source>
        <strain evidence="7">KIB-2018</strain>
        <tissue evidence="7">Leaf</tissue>
    </source>
</reference>
<dbReference type="Proteomes" id="UP001159364">
    <property type="component" value="Linkage Group LG09"/>
</dbReference>
<dbReference type="SMART" id="SM00504">
    <property type="entry name" value="Ubox"/>
    <property type="match status" value="1"/>
</dbReference>
<dbReference type="FunFam" id="3.30.40.10:FF:000437">
    <property type="entry name" value="RING-type E3 ubiquitin transferase"/>
    <property type="match status" value="1"/>
</dbReference>
<keyword evidence="8" id="KW-1185">Reference proteome</keyword>
<evidence type="ECO:0000256" key="2">
    <source>
        <dbReference type="ARBA" id="ARBA00004906"/>
    </source>
</evidence>
<evidence type="ECO:0000256" key="3">
    <source>
        <dbReference type="ARBA" id="ARBA00022679"/>
    </source>
</evidence>
<sequence>MDDIEVPQYFVCPISLQIMKDPVTAITGITYDRESIEHWLFIGKNTTCPVTKQPLPTDSDLTPNHTLRRLIQAWCTENASRGIDRIPTPKPCLDKFHVQKLLKDFSRPDSQLKILRQLELFAAENERNRKYMIEAGVPKAMLLFIVNCGKHGQYSGLLEALSILRFVRIPRDESKVILADNEQVIESLIWVLGCNMDNQSSVKSHAFCVLKVLFEDASSSVMERLKPKFFERIIGALREKLTQQGINSALQVLLDACPGGRNRMMIIKSGAVFDLIELELGSPEKRTTELILGILCHLCSSADGRAQFLSHRGSIAVVAKRILTVSTAADDRAVLILSMICQFSGTISVLQEMLDVKAVSKLCLLLQSDSAPYLKNRTRNILRSCSEEWQKSPCIDDSFLTS</sequence>
<evidence type="ECO:0000256" key="4">
    <source>
        <dbReference type="ARBA" id="ARBA00022786"/>
    </source>
</evidence>
<gene>
    <name evidence="7" type="ORF">K2173_010193</name>
</gene>
<keyword evidence="4 5" id="KW-0833">Ubl conjugation pathway</keyword>
<dbReference type="InterPro" id="IPR045185">
    <property type="entry name" value="PUB22/23/24-like"/>
</dbReference>
<dbReference type="GO" id="GO:0061630">
    <property type="term" value="F:ubiquitin protein ligase activity"/>
    <property type="evidence" value="ECO:0007669"/>
    <property type="project" value="UniProtKB-UniRule"/>
</dbReference>
<evidence type="ECO:0000256" key="1">
    <source>
        <dbReference type="ARBA" id="ARBA00000900"/>
    </source>
</evidence>
<dbReference type="InterPro" id="IPR016024">
    <property type="entry name" value="ARM-type_fold"/>
</dbReference>
<proteinExistence type="predicted"/>
<evidence type="ECO:0000313" key="8">
    <source>
        <dbReference type="Proteomes" id="UP001159364"/>
    </source>
</evidence>
<evidence type="ECO:0000256" key="5">
    <source>
        <dbReference type="RuleBase" id="RU369093"/>
    </source>
</evidence>
<dbReference type="InterPro" id="IPR003613">
    <property type="entry name" value="Ubox_domain"/>
</dbReference>
<feature type="domain" description="U-box" evidence="6">
    <location>
        <begin position="5"/>
        <end position="81"/>
    </location>
</feature>
<protein>
    <recommendedName>
        <fullName evidence="5 6">U-box domain-containing protein</fullName>
        <ecNumber evidence="5">2.3.2.27</ecNumber>
    </recommendedName>
    <alternativeName>
        <fullName evidence="5">RING-type E3 ubiquitin transferase PUB</fullName>
    </alternativeName>
</protein>
<dbReference type="PANTHER" id="PTHR22849">
    <property type="entry name" value="WDSAM1 PROTEIN"/>
    <property type="match status" value="1"/>
</dbReference>
<dbReference type="Pfam" id="PF04564">
    <property type="entry name" value="U-box"/>
    <property type="match status" value="1"/>
</dbReference>